<sequence length="257" mass="27737">MRDELGAEVPLTGPPRRVVSLVPSITEAVAVSAPGRLVGATEYCAHPADLDVSRVGGSKYPVVESVLALAPDLVLANAEENRPDDVARLRERGVPVFVTAAPESVPAGLESLRRVLVDCLGLGVPDWWWKAASRWEGTLVRRWTAVIPVWRRPWVVLGGRTFATDVLRRLGVANAYADLADRYPRPKLPELVARFDSGAADLLVLPDEPYRFTGTDGPEAFPGVPSALVSGRHLTWYGPSLVEAPDVLLDQLAAAGR</sequence>
<evidence type="ECO:0008006" key="4">
    <source>
        <dbReference type="Google" id="ProtNLM"/>
    </source>
</evidence>
<dbReference type="NCBIfam" id="NF038402">
    <property type="entry name" value="TroA_like"/>
    <property type="match status" value="1"/>
</dbReference>
<dbReference type="InterPro" id="IPR054828">
    <property type="entry name" value="Vit_B12_bind_prot"/>
</dbReference>
<dbReference type="RefSeq" id="WP_026417043.1">
    <property type="nucleotide sequence ID" value="NZ_AUBJ02000001.1"/>
</dbReference>
<gene>
    <name evidence="2" type="ORF">G443_002210</name>
</gene>
<dbReference type="Proteomes" id="UP000791080">
    <property type="component" value="Unassembled WGS sequence"/>
</dbReference>
<dbReference type="PANTHER" id="PTHR30535">
    <property type="entry name" value="VITAMIN B12-BINDING PROTEIN"/>
    <property type="match status" value="1"/>
</dbReference>
<evidence type="ECO:0000256" key="1">
    <source>
        <dbReference type="ARBA" id="ARBA00008814"/>
    </source>
</evidence>
<comment type="caution">
    <text evidence="2">The sequence shown here is derived from an EMBL/GenBank/DDBJ whole genome shotgun (WGS) entry which is preliminary data.</text>
</comment>
<dbReference type="InterPro" id="IPR050902">
    <property type="entry name" value="ABC_Transporter_SBP"/>
</dbReference>
<protein>
    <recommendedName>
        <fullName evidence="4">ABC-type Fe3+-hydroxamate transport system, periplasmic component</fullName>
    </recommendedName>
</protein>
<dbReference type="EMBL" id="AUBJ02000001">
    <property type="protein sequence ID" value="MCP2331940.1"/>
    <property type="molecule type" value="Genomic_DNA"/>
</dbReference>
<name>A0ABT1JHH1_ACTCY</name>
<reference evidence="2 3" key="2">
    <citation type="submission" date="2022-06" db="EMBL/GenBank/DDBJ databases">
        <title>Genomic Encyclopedia of Type Strains, Phase I: the one thousand microbial genomes (KMG-I) project.</title>
        <authorList>
            <person name="Kyrpides N."/>
        </authorList>
    </citation>
    <scope>NUCLEOTIDE SEQUENCE [LARGE SCALE GENOMIC DNA]</scope>
    <source>
        <strain evidence="2 3">DSM 43889</strain>
    </source>
</reference>
<dbReference type="PANTHER" id="PTHR30535:SF35">
    <property type="entry name" value="PERIPLASMIC BINDING PROTEIN"/>
    <property type="match status" value="1"/>
</dbReference>
<dbReference type="Gene3D" id="3.40.50.1980">
    <property type="entry name" value="Nitrogenase molybdenum iron protein domain"/>
    <property type="match status" value="2"/>
</dbReference>
<accession>A0ABT1JHH1</accession>
<organism evidence="2 3">
    <name type="scientific">Actinoalloteichus caeruleus DSM 43889</name>
    <dbReference type="NCBI Taxonomy" id="1120930"/>
    <lineage>
        <taxon>Bacteria</taxon>
        <taxon>Bacillati</taxon>
        <taxon>Actinomycetota</taxon>
        <taxon>Actinomycetes</taxon>
        <taxon>Pseudonocardiales</taxon>
        <taxon>Pseudonocardiaceae</taxon>
        <taxon>Actinoalloteichus</taxon>
        <taxon>Actinoalloteichus cyanogriseus</taxon>
    </lineage>
</organism>
<evidence type="ECO:0000313" key="2">
    <source>
        <dbReference type="EMBL" id="MCP2331940.1"/>
    </source>
</evidence>
<proteinExistence type="inferred from homology"/>
<comment type="similarity">
    <text evidence="1">Belongs to the bacterial solute-binding protein 8 family.</text>
</comment>
<keyword evidence="3" id="KW-1185">Reference proteome</keyword>
<reference evidence="2 3" key="1">
    <citation type="submission" date="2013-07" db="EMBL/GenBank/DDBJ databases">
        <authorList>
            <consortium name="DOE Joint Genome Institute"/>
            <person name="Reeve W."/>
            <person name="Huntemann M."/>
            <person name="Han J."/>
            <person name="Chen A."/>
            <person name="Kyrpides N."/>
            <person name="Mavromatis K."/>
            <person name="Markowitz V."/>
            <person name="Palaniappan K."/>
            <person name="Ivanova N."/>
            <person name="Schaumberg A."/>
            <person name="Pati A."/>
            <person name="Liolios K."/>
            <person name="Nordberg H.P."/>
            <person name="Cantor M.N."/>
            <person name="Hua S.X."/>
            <person name="Woyke T."/>
        </authorList>
    </citation>
    <scope>NUCLEOTIDE SEQUENCE [LARGE SCALE GENOMIC DNA]</scope>
    <source>
        <strain evidence="2 3">DSM 43889</strain>
    </source>
</reference>
<dbReference type="SUPFAM" id="SSF53807">
    <property type="entry name" value="Helical backbone' metal receptor"/>
    <property type="match status" value="1"/>
</dbReference>
<evidence type="ECO:0000313" key="3">
    <source>
        <dbReference type="Proteomes" id="UP000791080"/>
    </source>
</evidence>